<dbReference type="EMBL" id="CAJOBZ010000002">
    <property type="protein sequence ID" value="CAF4755434.1"/>
    <property type="molecule type" value="Genomic_DNA"/>
</dbReference>
<dbReference type="Pfam" id="PF13516">
    <property type="entry name" value="LRR_6"/>
    <property type="match status" value="5"/>
</dbReference>
<dbReference type="AlphaFoldDB" id="A0A821LQS0"/>
<dbReference type="OrthoDB" id="8436363at2759"/>
<dbReference type="PANTHER" id="PTHR24113:SF12">
    <property type="entry name" value="RAN GTPASE-ACTIVATING PROTEIN 1"/>
    <property type="match status" value="1"/>
</dbReference>
<evidence type="ECO:0000256" key="1">
    <source>
        <dbReference type="ARBA" id="ARBA00022468"/>
    </source>
</evidence>
<dbReference type="InterPro" id="IPR027038">
    <property type="entry name" value="RanGap"/>
</dbReference>
<reference evidence="4" key="1">
    <citation type="submission" date="2021-02" db="EMBL/GenBank/DDBJ databases">
        <authorList>
            <person name="Steward A R."/>
        </authorList>
    </citation>
    <scope>NUCLEOTIDE SEQUENCE</scope>
</reference>
<keyword evidence="2" id="KW-0433">Leucine-rich repeat</keyword>
<evidence type="ECO:0000256" key="2">
    <source>
        <dbReference type="ARBA" id="ARBA00022614"/>
    </source>
</evidence>
<protein>
    <submittedName>
        <fullName evidence="4">Uncharacterized protein</fullName>
    </submittedName>
</protein>
<dbReference type="GO" id="GO:0005096">
    <property type="term" value="F:GTPase activator activity"/>
    <property type="evidence" value="ECO:0007669"/>
    <property type="project" value="UniProtKB-KW"/>
</dbReference>
<keyword evidence="5" id="KW-1185">Reference proteome</keyword>
<name>A0A821LQS0_9NEOP</name>
<dbReference type="PANTHER" id="PTHR24113">
    <property type="entry name" value="RAN GTPASE-ACTIVATING PROTEIN 1"/>
    <property type="match status" value="1"/>
</dbReference>
<evidence type="ECO:0000313" key="5">
    <source>
        <dbReference type="Proteomes" id="UP000663880"/>
    </source>
</evidence>
<dbReference type="Proteomes" id="UP000663880">
    <property type="component" value="Unassembled WGS sequence"/>
</dbReference>
<keyword evidence="3" id="KW-0677">Repeat</keyword>
<dbReference type="GO" id="GO:0005634">
    <property type="term" value="C:nucleus"/>
    <property type="evidence" value="ECO:0007669"/>
    <property type="project" value="TreeGrafter"/>
</dbReference>
<evidence type="ECO:0000256" key="3">
    <source>
        <dbReference type="ARBA" id="ARBA00022737"/>
    </source>
</evidence>
<dbReference type="Gene3D" id="3.80.10.10">
    <property type="entry name" value="Ribonuclease Inhibitor"/>
    <property type="match status" value="2"/>
</dbReference>
<proteinExistence type="predicted"/>
<dbReference type="GO" id="GO:0031267">
    <property type="term" value="F:small GTPase binding"/>
    <property type="evidence" value="ECO:0007669"/>
    <property type="project" value="TreeGrafter"/>
</dbReference>
<evidence type="ECO:0000313" key="4">
    <source>
        <dbReference type="EMBL" id="CAF4755434.1"/>
    </source>
</evidence>
<gene>
    <name evidence="4" type="ORF">PMACD_LOCUS960</name>
</gene>
<dbReference type="PROSITE" id="PS51450">
    <property type="entry name" value="LRR"/>
    <property type="match status" value="1"/>
</dbReference>
<comment type="caution">
    <text evidence="4">The sequence shown here is derived from an EMBL/GenBank/DDBJ whole genome shotgun (WGS) entry which is preliminary data.</text>
</comment>
<dbReference type="GO" id="GO:0006913">
    <property type="term" value="P:nucleocytoplasmic transport"/>
    <property type="evidence" value="ECO:0007669"/>
    <property type="project" value="TreeGrafter"/>
</dbReference>
<sequence>MSNSSPSIHEPSIHELFLKSKLSLSSEDPPREEWSSLESGSSELSPKMILFKEGKYQPGSGEICAKYIPMSDSSVLRHPYYAYPSVVNPGILEALLEPEKRKTYPLDGQELYLNVCEEMKLIPVRYFHRGLLQHTIDLKYYGLSRPSIWAMCMALEVNPHVVRIDLTSNFLDDDGCYHLGQLLGENMTIKELVLSGCRIHPSGMKRLVSKLYKRMMLVLDLSKNNIGDEGFKYLADQFVLGAIVKRLNLSYNDLGMESALAFAGVLEVNNKITHLDLSWNKFSTLKGILTLNNKEFK</sequence>
<organism evidence="4 5">
    <name type="scientific">Pieris macdunnoughi</name>
    <dbReference type="NCBI Taxonomy" id="345717"/>
    <lineage>
        <taxon>Eukaryota</taxon>
        <taxon>Metazoa</taxon>
        <taxon>Ecdysozoa</taxon>
        <taxon>Arthropoda</taxon>
        <taxon>Hexapoda</taxon>
        <taxon>Insecta</taxon>
        <taxon>Pterygota</taxon>
        <taxon>Neoptera</taxon>
        <taxon>Endopterygota</taxon>
        <taxon>Lepidoptera</taxon>
        <taxon>Glossata</taxon>
        <taxon>Ditrysia</taxon>
        <taxon>Papilionoidea</taxon>
        <taxon>Pieridae</taxon>
        <taxon>Pierinae</taxon>
        <taxon>Pieris</taxon>
    </lineage>
</organism>
<dbReference type="GO" id="GO:0005829">
    <property type="term" value="C:cytosol"/>
    <property type="evidence" value="ECO:0007669"/>
    <property type="project" value="TreeGrafter"/>
</dbReference>
<accession>A0A821LQS0</accession>
<dbReference type="InterPro" id="IPR001611">
    <property type="entry name" value="Leu-rich_rpt"/>
</dbReference>
<keyword evidence="1" id="KW-0343">GTPase activation</keyword>
<dbReference type="SUPFAM" id="SSF52047">
    <property type="entry name" value="RNI-like"/>
    <property type="match status" value="1"/>
</dbReference>
<dbReference type="SMART" id="SM00368">
    <property type="entry name" value="LRR_RI"/>
    <property type="match status" value="4"/>
</dbReference>
<dbReference type="GO" id="GO:0048471">
    <property type="term" value="C:perinuclear region of cytoplasm"/>
    <property type="evidence" value="ECO:0007669"/>
    <property type="project" value="TreeGrafter"/>
</dbReference>
<dbReference type="InterPro" id="IPR032675">
    <property type="entry name" value="LRR_dom_sf"/>
</dbReference>